<keyword evidence="2" id="KW-0813">Transport</keyword>
<dbReference type="Gene3D" id="1.20.20.10">
    <property type="entry name" value="F1F0 ATP synthase subunit C"/>
    <property type="match status" value="1"/>
</dbReference>
<dbReference type="PANTHER" id="PTHR10031">
    <property type="entry name" value="ATP SYNTHASE LIPID-BINDING PROTEIN, MITOCHONDRIAL"/>
    <property type="match status" value="1"/>
</dbReference>
<reference evidence="3" key="2">
    <citation type="submission" date="2020-06" db="EMBL/GenBank/DDBJ databases">
        <title>Helianthus annuus Genome sequencing and assembly Release 2.</title>
        <authorList>
            <person name="Gouzy J."/>
            <person name="Langlade N."/>
            <person name="Munos S."/>
        </authorList>
    </citation>
    <scope>NUCLEOTIDE SEQUENCE</scope>
    <source>
        <tissue evidence="3">Leaves</tissue>
    </source>
</reference>
<evidence type="ECO:0000256" key="1">
    <source>
        <dbReference type="ARBA" id="ARBA00006704"/>
    </source>
</evidence>
<keyword evidence="2" id="KW-1133">Transmembrane helix</keyword>
<protein>
    <submittedName>
        <fullName evidence="3">ATP synthase, F0 complex, subunit C, F/V-ATP synthase subunit C superfamily</fullName>
    </submittedName>
</protein>
<dbReference type="GO" id="GO:0045259">
    <property type="term" value="C:proton-transporting ATP synthase complex"/>
    <property type="evidence" value="ECO:0007669"/>
    <property type="project" value="InterPro"/>
</dbReference>
<dbReference type="CDD" id="cd18182">
    <property type="entry name" value="ATP-synt_Fo_c_ATP5G3"/>
    <property type="match status" value="1"/>
</dbReference>
<name>A0A9K3I2K6_HELAN</name>
<comment type="caution">
    <text evidence="3">The sequence shown here is derived from an EMBL/GenBank/DDBJ whole genome shotgun (WGS) entry which is preliminary data.</text>
</comment>
<accession>A0A9K3I2K6</accession>
<dbReference type="Proteomes" id="UP000215914">
    <property type="component" value="Unassembled WGS sequence"/>
</dbReference>
<keyword evidence="2" id="KW-0406">Ion transport</keyword>
<dbReference type="GO" id="GO:0008289">
    <property type="term" value="F:lipid binding"/>
    <property type="evidence" value="ECO:0007669"/>
    <property type="project" value="UniProtKB-KW"/>
</dbReference>
<comment type="similarity">
    <text evidence="1 2">Belongs to the ATPase C chain family.</text>
</comment>
<keyword evidence="2" id="KW-0812">Transmembrane</keyword>
<evidence type="ECO:0000256" key="2">
    <source>
        <dbReference type="RuleBase" id="RU004221"/>
    </source>
</evidence>
<dbReference type="InterPro" id="IPR035921">
    <property type="entry name" value="F/V-ATP_Csub_sf"/>
</dbReference>
<dbReference type="GO" id="GO:0015078">
    <property type="term" value="F:proton transmembrane transporter activity"/>
    <property type="evidence" value="ECO:0007669"/>
    <property type="project" value="InterPro"/>
</dbReference>
<keyword evidence="2" id="KW-0375">Hydrogen ion transport</keyword>
<organism evidence="3 4">
    <name type="scientific">Helianthus annuus</name>
    <name type="common">Common sunflower</name>
    <dbReference type="NCBI Taxonomy" id="4232"/>
    <lineage>
        <taxon>Eukaryota</taxon>
        <taxon>Viridiplantae</taxon>
        <taxon>Streptophyta</taxon>
        <taxon>Embryophyta</taxon>
        <taxon>Tracheophyta</taxon>
        <taxon>Spermatophyta</taxon>
        <taxon>Magnoliopsida</taxon>
        <taxon>eudicotyledons</taxon>
        <taxon>Gunneridae</taxon>
        <taxon>Pentapetalae</taxon>
        <taxon>asterids</taxon>
        <taxon>campanulids</taxon>
        <taxon>Asterales</taxon>
        <taxon>Asteraceae</taxon>
        <taxon>Asteroideae</taxon>
        <taxon>Heliantheae alliance</taxon>
        <taxon>Heliantheae</taxon>
        <taxon>Helianthus</taxon>
    </lineage>
</organism>
<dbReference type="EMBL" id="MNCJ02000324">
    <property type="protein sequence ID" value="KAF5789249.1"/>
    <property type="molecule type" value="Genomic_DNA"/>
</dbReference>
<evidence type="ECO:0000313" key="4">
    <source>
        <dbReference type="Proteomes" id="UP000215914"/>
    </source>
</evidence>
<reference evidence="3" key="1">
    <citation type="journal article" date="2017" name="Nature">
        <title>The sunflower genome provides insights into oil metabolism, flowering and Asterid evolution.</title>
        <authorList>
            <person name="Badouin H."/>
            <person name="Gouzy J."/>
            <person name="Grassa C.J."/>
            <person name="Murat F."/>
            <person name="Staton S.E."/>
            <person name="Cottret L."/>
            <person name="Lelandais-Briere C."/>
            <person name="Owens G.L."/>
            <person name="Carrere S."/>
            <person name="Mayjonade B."/>
            <person name="Legrand L."/>
            <person name="Gill N."/>
            <person name="Kane N.C."/>
            <person name="Bowers J.E."/>
            <person name="Hubner S."/>
            <person name="Bellec A."/>
            <person name="Berard A."/>
            <person name="Berges H."/>
            <person name="Blanchet N."/>
            <person name="Boniface M.C."/>
            <person name="Brunel D."/>
            <person name="Catrice O."/>
            <person name="Chaidir N."/>
            <person name="Claudel C."/>
            <person name="Donnadieu C."/>
            <person name="Faraut T."/>
            <person name="Fievet G."/>
            <person name="Helmstetter N."/>
            <person name="King M."/>
            <person name="Knapp S.J."/>
            <person name="Lai Z."/>
            <person name="Le Paslier M.C."/>
            <person name="Lippi Y."/>
            <person name="Lorenzon L."/>
            <person name="Mandel J.R."/>
            <person name="Marage G."/>
            <person name="Marchand G."/>
            <person name="Marquand E."/>
            <person name="Bret-Mestries E."/>
            <person name="Morien E."/>
            <person name="Nambeesan S."/>
            <person name="Nguyen T."/>
            <person name="Pegot-Espagnet P."/>
            <person name="Pouilly N."/>
            <person name="Raftis F."/>
            <person name="Sallet E."/>
            <person name="Schiex T."/>
            <person name="Thomas J."/>
            <person name="Vandecasteele C."/>
            <person name="Vares D."/>
            <person name="Vear F."/>
            <person name="Vautrin S."/>
            <person name="Crespi M."/>
            <person name="Mangin B."/>
            <person name="Burke J.M."/>
            <person name="Salse J."/>
            <person name="Munos S."/>
            <person name="Vincourt P."/>
            <person name="Rieseberg L.H."/>
            <person name="Langlade N.B."/>
        </authorList>
    </citation>
    <scope>NUCLEOTIDE SEQUENCE</scope>
    <source>
        <tissue evidence="3">Leaves</tissue>
    </source>
</reference>
<keyword evidence="2" id="KW-0472">Membrane</keyword>
<dbReference type="Gramene" id="mRNA:HanXRQr2_Chr09g0368921">
    <property type="protein sequence ID" value="mRNA:HanXRQr2_Chr09g0368921"/>
    <property type="gene ID" value="HanXRQr2_Chr09g0368921"/>
</dbReference>
<feature type="transmembrane region" description="Helical" evidence="2">
    <location>
        <begin position="46"/>
        <end position="67"/>
    </location>
</feature>
<keyword evidence="4" id="KW-1185">Reference proteome</keyword>
<feature type="transmembrane region" description="Helical" evidence="2">
    <location>
        <begin position="13"/>
        <end position="34"/>
    </location>
</feature>
<evidence type="ECO:0000313" key="3">
    <source>
        <dbReference type="EMBL" id="KAF5789249.1"/>
    </source>
</evidence>
<dbReference type="GO" id="GO:0015986">
    <property type="term" value="P:proton motive force-driven ATP synthesis"/>
    <property type="evidence" value="ECO:0007669"/>
    <property type="project" value="InterPro"/>
</dbReference>
<dbReference type="AlphaFoldDB" id="A0A9K3I2K6"/>
<dbReference type="InterPro" id="IPR038662">
    <property type="entry name" value="ATP_synth_F0_csu_sf"/>
</dbReference>
<proteinExistence type="inferred from homology"/>
<keyword evidence="2" id="KW-0446">Lipid-binding</keyword>
<sequence length="81" mass="8605">MKTFKDVMEGLKVIGAGTATIALAGAAVGIGKIFSSLIHSVARSFALTEAIALFSLMMAFLILFVFLDSLPSVDFLPRRAK</sequence>
<dbReference type="SUPFAM" id="SSF81333">
    <property type="entry name" value="F1F0 ATP synthase subunit C"/>
    <property type="match status" value="1"/>
</dbReference>
<dbReference type="InterPro" id="IPR000454">
    <property type="entry name" value="ATP_synth_F0_csu"/>
</dbReference>
<dbReference type="PRINTS" id="PR00124">
    <property type="entry name" value="ATPASEC"/>
</dbReference>
<gene>
    <name evidence="3" type="ORF">HanXRQr2_Chr09g0368921</name>
</gene>
<dbReference type="PANTHER" id="PTHR10031:SF0">
    <property type="entry name" value="ATPASE PROTEIN 9"/>
    <property type="match status" value="1"/>
</dbReference>